<dbReference type="PANTHER" id="PTHR11360">
    <property type="entry name" value="MONOCARBOXYLATE TRANSPORTER"/>
    <property type="match status" value="1"/>
</dbReference>
<feature type="transmembrane region" description="Helical" evidence="5">
    <location>
        <begin position="129"/>
        <end position="147"/>
    </location>
</feature>
<dbReference type="PROSITE" id="PS50850">
    <property type="entry name" value="MFS"/>
    <property type="match status" value="1"/>
</dbReference>
<reference evidence="7 8" key="1">
    <citation type="submission" date="2024-06" db="EMBL/GenBank/DDBJ databases">
        <title>Draft genome sequence of Geodermatophilus badlandi, a novel member of the Geodermatophilaceae isolated from badland sedimentary rocks in the Red desert, Wyoming, USA.</title>
        <authorList>
            <person name="Ben Tekaya S."/>
            <person name="Nouioui I."/>
            <person name="Flores G.M."/>
            <person name="Shaal M.N."/>
            <person name="Bredoire F."/>
            <person name="Basile F."/>
            <person name="Van Diepen L."/>
            <person name="Ward N.L."/>
        </authorList>
    </citation>
    <scope>NUCLEOTIDE SEQUENCE [LARGE SCALE GENOMIC DNA]</scope>
    <source>
        <strain evidence="7 8">WL48A</strain>
    </source>
</reference>
<gene>
    <name evidence="7" type="ORF">ABQ292_12535</name>
</gene>
<feature type="domain" description="Major facilitator superfamily (MFS) profile" evidence="6">
    <location>
        <begin position="197"/>
        <end position="380"/>
    </location>
</feature>
<feature type="transmembrane region" description="Helical" evidence="5">
    <location>
        <begin position="198"/>
        <end position="220"/>
    </location>
</feature>
<evidence type="ECO:0000256" key="1">
    <source>
        <dbReference type="ARBA" id="ARBA00004651"/>
    </source>
</evidence>
<keyword evidence="8" id="KW-1185">Reference proteome</keyword>
<feature type="transmembrane region" description="Helical" evidence="5">
    <location>
        <begin position="232"/>
        <end position="252"/>
    </location>
</feature>
<feature type="transmembrane region" description="Helical" evidence="5">
    <location>
        <begin position="93"/>
        <end position="117"/>
    </location>
</feature>
<name>A0ABV3XF29_9ACTN</name>
<dbReference type="EMBL" id="JBFNXQ010000035">
    <property type="protein sequence ID" value="MEX5719188.1"/>
    <property type="molecule type" value="Genomic_DNA"/>
</dbReference>
<dbReference type="Gene3D" id="1.20.1250.20">
    <property type="entry name" value="MFS general substrate transporter like domains"/>
    <property type="match status" value="1"/>
</dbReference>
<comment type="caution">
    <text evidence="7">The sequence shown here is derived from an EMBL/GenBank/DDBJ whole genome shotgun (WGS) entry which is preliminary data.</text>
</comment>
<protein>
    <submittedName>
        <fullName evidence="7">MFS transporter</fullName>
    </submittedName>
</protein>
<sequence length="380" mass="36805">MARLVLSGVVANLAGGTLFGWSLVARQASRDVGAPALTAAAVFAVAIAVFTLALLGTRRGLHVLGPRRLLGGAAVAAGAGLGVAATGQVPLALWVGIGLAFGAASGVGYGVSVALVARVSAPRRGAATGLVVAAYAAGPVILGLLAPHAVPVFGWRACAAGLAVAVMGLLAGAAALAPAEGTARWGPPGAEEPADRRTVVPLWVVFAGGAAPGLFVFASAAPLAAGRGLGPATAGVAVSLLAGGNLAGRLVGGWWSDRVGRRPALTAALAVAAASVGGLAGPIEPWVVLSSFAGTGLAYGAVSALVPAATADRVGARAFPRAYSRVFTAWGCAGLAAPVIGGALTGGGQRADLVLLVAVPLIPAALALLLLTPPLPRARV</sequence>
<proteinExistence type="predicted"/>
<keyword evidence="3 5" id="KW-1133">Transmembrane helix</keyword>
<dbReference type="PROSITE" id="PS00216">
    <property type="entry name" value="SUGAR_TRANSPORT_1"/>
    <property type="match status" value="1"/>
</dbReference>
<feature type="transmembrane region" description="Helical" evidence="5">
    <location>
        <begin position="36"/>
        <end position="57"/>
    </location>
</feature>
<comment type="subcellular location">
    <subcellularLocation>
        <location evidence="1">Cell membrane</location>
        <topology evidence="1">Multi-pass membrane protein</topology>
    </subcellularLocation>
</comment>
<evidence type="ECO:0000256" key="4">
    <source>
        <dbReference type="ARBA" id="ARBA00023136"/>
    </source>
</evidence>
<accession>A0ABV3XF29</accession>
<organism evidence="7 8">
    <name type="scientific">Geodermatophilus maliterrae</name>
    <dbReference type="NCBI Taxonomy" id="3162531"/>
    <lineage>
        <taxon>Bacteria</taxon>
        <taxon>Bacillati</taxon>
        <taxon>Actinomycetota</taxon>
        <taxon>Actinomycetes</taxon>
        <taxon>Geodermatophilales</taxon>
        <taxon>Geodermatophilaceae</taxon>
        <taxon>Geodermatophilus</taxon>
    </lineage>
</organism>
<keyword evidence="2 5" id="KW-0812">Transmembrane</keyword>
<evidence type="ECO:0000256" key="2">
    <source>
        <dbReference type="ARBA" id="ARBA00022692"/>
    </source>
</evidence>
<evidence type="ECO:0000313" key="7">
    <source>
        <dbReference type="EMBL" id="MEX5719188.1"/>
    </source>
</evidence>
<evidence type="ECO:0000256" key="5">
    <source>
        <dbReference type="SAM" id="Phobius"/>
    </source>
</evidence>
<keyword evidence="4 5" id="KW-0472">Membrane</keyword>
<dbReference type="InterPro" id="IPR036259">
    <property type="entry name" value="MFS_trans_sf"/>
</dbReference>
<dbReference type="Pfam" id="PF07690">
    <property type="entry name" value="MFS_1"/>
    <property type="match status" value="2"/>
</dbReference>
<feature type="transmembrane region" description="Helical" evidence="5">
    <location>
        <begin position="322"/>
        <end position="341"/>
    </location>
</feature>
<dbReference type="InterPro" id="IPR050327">
    <property type="entry name" value="Proton-linked_MCT"/>
</dbReference>
<feature type="transmembrane region" description="Helical" evidence="5">
    <location>
        <begin position="69"/>
        <end position="87"/>
    </location>
</feature>
<evidence type="ECO:0000313" key="8">
    <source>
        <dbReference type="Proteomes" id="UP001560045"/>
    </source>
</evidence>
<dbReference type="RefSeq" id="WP_369206777.1">
    <property type="nucleotide sequence ID" value="NZ_JBFNXQ010000035.1"/>
</dbReference>
<dbReference type="SUPFAM" id="SSF103473">
    <property type="entry name" value="MFS general substrate transporter"/>
    <property type="match status" value="1"/>
</dbReference>
<evidence type="ECO:0000256" key="3">
    <source>
        <dbReference type="ARBA" id="ARBA00022989"/>
    </source>
</evidence>
<dbReference type="InterPro" id="IPR011701">
    <property type="entry name" value="MFS"/>
</dbReference>
<feature type="transmembrane region" description="Helical" evidence="5">
    <location>
        <begin position="153"/>
        <end position="177"/>
    </location>
</feature>
<dbReference type="InterPro" id="IPR005829">
    <property type="entry name" value="Sugar_transporter_CS"/>
</dbReference>
<dbReference type="InterPro" id="IPR020846">
    <property type="entry name" value="MFS_dom"/>
</dbReference>
<evidence type="ECO:0000259" key="6">
    <source>
        <dbReference type="PROSITE" id="PS50850"/>
    </source>
</evidence>
<feature type="transmembrane region" description="Helical" evidence="5">
    <location>
        <begin position="353"/>
        <end position="371"/>
    </location>
</feature>
<feature type="transmembrane region" description="Helical" evidence="5">
    <location>
        <begin position="289"/>
        <end position="310"/>
    </location>
</feature>
<dbReference type="Proteomes" id="UP001560045">
    <property type="component" value="Unassembled WGS sequence"/>
</dbReference>
<feature type="transmembrane region" description="Helical" evidence="5">
    <location>
        <begin position="264"/>
        <end position="283"/>
    </location>
</feature>